<comment type="caution">
    <text evidence="1">The sequence shown here is derived from an EMBL/GenBank/DDBJ whole genome shotgun (WGS) entry which is preliminary data.</text>
</comment>
<dbReference type="STRING" id="1231657.A0A1Y1Z498"/>
<reference evidence="1 2" key="1">
    <citation type="submission" date="2016-07" db="EMBL/GenBank/DDBJ databases">
        <title>Pervasive Adenine N6-methylation of Active Genes in Fungi.</title>
        <authorList>
            <consortium name="DOE Joint Genome Institute"/>
            <person name="Mondo S.J."/>
            <person name="Dannebaum R.O."/>
            <person name="Kuo R.C."/>
            <person name="Labutti K."/>
            <person name="Haridas S."/>
            <person name="Kuo A."/>
            <person name="Salamov A."/>
            <person name="Ahrendt S.R."/>
            <person name="Lipzen A."/>
            <person name="Sullivan W."/>
            <person name="Andreopoulos W.B."/>
            <person name="Clum A."/>
            <person name="Lindquist E."/>
            <person name="Daum C."/>
            <person name="Ramamoorthy G.K."/>
            <person name="Gryganskyi A."/>
            <person name="Culley D."/>
            <person name="Magnuson J.K."/>
            <person name="James T.Y."/>
            <person name="O'Malley M.A."/>
            <person name="Stajich J.E."/>
            <person name="Spatafora J.W."/>
            <person name="Visel A."/>
            <person name="Grigoriev I.V."/>
        </authorList>
    </citation>
    <scope>NUCLEOTIDE SEQUENCE [LARGE SCALE GENOMIC DNA]</scope>
    <source>
        <strain evidence="1 2">CBS 115471</strain>
    </source>
</reference>
<accession>A0A1Y1Z498</accession>
<dbReference type="Proteomes" id="UP000193144">
    <property type="component" value="Unassembled WGS sequence"/>
</dbReference>
<dbReference type="OrthoDB" id="4934446at2759"/>
<evidence type="ECO:0000313" key="2">
    <source>
        <dbReference type="Proteomes" id="UP000193144"/>
    </source>
</evidence>
<name>A0A1Y1Z498_9PLEO</name>
<dbReference type="EMBL" id="MCFA01000129">
    <property type="protein sequence ID" value="ORY05069.1"/>
    <property type="molecule type" value="Genomic_DNA"/>
</dbReference>
<evidence type="ECO:0000313" key="1">
    <source>
        <dbReference type="EMBL" id="ORY05069.1"/>
    </source>
</evidence>
<protein>
    <submittedName>
        <fullName evidence="1">Uncharacterized protein</fullName>
    </submittedName>
</protein>
<gene>
    <name evidence="1" type="ORF">BCR34DRAFT_572300</name>
</gene>
<keyword evidence="2" id="KW-1185">Reference proteome</keyword>
<dbReference type="AlphaFoldDB" id="A0A1Y1Z498"/>
<organism evidence="1 2">
    <name type="scientific">Clohesyomyces aquaticus</name>
    <dbReference type="NCBI Taxonomy" id="1231657"/>
    <lineage>
        <taxon>Eukaryota</taxon>
        <taxon>Fungi</taxon>
        <taxon>Dikarya</taxon>
        <taxon>Ascomycota</taxon>
        <taxon>Pezizomycotina</taxon>
        <taxon>Dothideomycetes</taxon>
        <taxon>Pleosporomycetidae</taxon>
        <taxon>Pleosporales</taxon>
        <taxon>Lindgomycetaceae</taxon>
        <taxon>Clohesyomyces</taxon>
    </lineage>
</organism>
<sequence length="421" mass="47558">MIVLAHLISAPLSRSQEVCARDRPNRILFGMRMTQEGDEEHLRRFSDILIGLEKEGTFGALHKSLPFKGNADENYDTVNPFGDSRYYQYHALWTFDTQIDMLRYTNVNRCSQIPLGLLRERAVSLANMELLGGPVPVPLEHTLDPDTPYWRPQLEIDDRMHAFANRLLRDFHHQWRHILRNNYNSVTLRVLARAIIRLSTLNFEVHENTGGHGRRGVHVWITQLPSWEPFEAGIVRVGAVWVVVCQDIRDGLSRAQQHAASREISTTGIPSTTKSQETQAHYVILSVKYIMLCHVTNLGSLKHTAPEPLFNGDYDIGPPSDLALDYLIWATASARPSIFTTLQTLPIEIQDIILDYSSVGTVVVAKIGCLLGLGSPFSWKDGSLKVRLAERYYIRHSQSSVESEIWFGESKSGIVYLAGAD</sequence>
<proteinExistence type="predicted"/>